<organism evidence="1 2">
    <name type="scientific">Hymenolepis diminuta</name>
    <name type="common">Rat tapeworm</name>
    <dbReference type="NCBI Taxonomy" id="6216"/>
    <lineage>
        <taxon>Eukaryota</taxon>
        <taxon>Metazoa</taxon>
        <taxon>Spiralia</taxon>
        <taxon>Lophotrochozoa</taxon>
        <taxon>Platyhelminthes</taxon>
        <taxon>Cestoda</taxon>
        <taxon>Eucestoda</taxon>
        <taxon>Cyclophyllidea</taxon>
        <taxon>Hymenolepididae</taxon>
        <taxon>Hymenolepis</taxon>
    </lineage>
</organism>
<dbReference type="AlphaFoldDB" id="A0A564Z6F6"/>
<dbReference type="Proteomes" id="UP000321570">
    <property type="component" value="Unassembled WGS sequence"/>
</dbReference>
<gene>
    <name evidence="1" type="ORF">WMSIL1_LOCUS13022</name>
</gene>
<reference evidence="1 2" key="1">
    <citation type="submission" date="2019-07" db="EMBL/GenBank/DDBJ databases">
        <authorList>
            <person name="Jastrzebski P J."/>
            <person name="Paukszto L."/>
            <person name="Jastrzebski P J."/>
        </authorList>
    </citation>
    <scope>NUCLEOTIDE SEQUENCE [LARGE SCALE GENOMIC DNA]</scope>
    <source>
        <strain evidence="1 2">WMS-il1</strain>
    </source>
</reference>
<name>A0A564Z6F6_HYMDI</name>
<accession>A0A564Z6F6</accession>
<feature type="non-terminal residue" evidence="1">
    <location>
        <position position="1"/>
    </location>
</feature>
<evidence type="ECO:0000313" key="1">
    <source>
        <dbReference type="EMBL" id="VUZ55091.1"/>
    </source>
</evidence>
<keyword evidence="2" id="KW-1185">Reference proteome</keyword>
<protein>
    <submittedName>
        <fullName evidence="1">Uncharacterized protein</fullName>
    </submittedName>
</protein>
<sequence>LGNKPVSFEQTQEIFLHHERCIDELTFFIQIVSPSRRPLHFPRQPSTPKSLDKRMALMPPNLRTALVDWVERFGKDRMSWEPVDQFWQWYQSTQGTSDSVESIQLGLRFMEALFQMENCSPTEFYEESGYNDTEPTSQSAHSNGLKCSFRWNAKLESITNTQQEFSWKGNLHRTNEPMCPKDPRTLDMPAAVAIAKAFTINLID</sequence>
<dbReference type="EMBL" id="CABIJS010000677">
    <property type="protein sequence ID" value="VUZ55091.1"/>
    <property type="molecule type" value="Genomic_DNA"/>
</dbReference>
<proteinExistence type="predicted"/>
<evidence type="ECO:0000313" key="2">
    <source>
        <dbReference type="Proteomes" id="UP000321570"/>
    </source>
</evidence>